<evidence type="ECO:0000256" key="7">
    <source>
        <dbReference type="ARBA" id="ARBA00037909"/>
    </source>
</evidence>
<evidence type="ECO:0000313" key="13">
    <source>
        <dbReference type="Proteomes" id="UP001346149"/>
    </source>
</evidence>
<dbReference type="Pfam" id="PF14226">
    <property type="entry name" value="DIOX_N"/>
    <property type="match status" value="1"/>
</dbReference>
<dbReference type="PANTHER" id="PTHR47990">
    <property type="entry name" value="2-OXOGLUTARATE (2OG) AND FE(II)-DEPENDENT OXYGENASE SUPERFAMILY PROTEIN-RELATED"/>
    <property type="match status" value="1"/>
</dbReference>
<keyword evidence="3 10" id="KW-0479">Metal-binding</keyword>
<proteinExistence type="inferred from homology"/>
<dbReference type="InterPro" id="IPR050231">
    <property type="entry name" value="Iron_ascorbate_oxido_reductase"/>
</dbReference>
<evidence type="ECO:0000259" key="11">
    <source>
        <dbReference type="PROSITE" id="PS51471"/>
    </source>
</evidence>
<evidence type="ECO:0000256" key="8">
    <source>
        <dbReference type="ARBA" id="ARBA00061560"/>
    </source>
</evidence>
<evidence type="ECO:0000256" key="4">
    <source>
        <dbReference type="ARBA" id="ARBA00022964"/>
    </source>
</evidence>
<evidence type="ECO:0000256" key="1">
    <source>
        <dbReference type="ARBA" id="ARBA00001961"/>
    </source>
</evidence>
<dbReference type="GO" id="GO:0009686">
    <property type="term" value="P:gibberellin biosynthetic process"/>
    <property type="evidence" value="ECO:0007669"/>
    <property type="project" value="UniProtKB-ARBA"/>
</dbReference>
<dbReference type="InterPro" id="IPR027443">
    <property type="entry name" value="IPNS-like_sf"/>
</dbReference>
<accession>A0AAN7LCR0</accession>
<gene>
    <name evidence="12" type="ORF">SAY86_002117</name>
</gene>
<comment type="pathway">
    <text evidence="7">Plant hormone biosynthesis; gibberellin biosynthesis.</text>
</comment>
<evidence type="ECO:0000256" key="5">
    <source>
        <dbReference type="ARBA" id="ARBA00023002"/>
    </source>
</evidence>
<dbReference type="Proteomes" id="UP001346149">
    <property type="component" value="Unassembled WGS sequence"/>
</dbReference>
<comment type="cofactor">
    <cofactor evidence="1">
        <name>L-ascorbate</name>
        <dbReference type="ChEBI" id="CHEBI:38290"/>
    </cofactor>
</comment>
<keyword evidence="5 10" id="KW-0560">Oxidoreductase</keyword>
<dbReference type="PROSITE" id="PS51471">
    <property type="entry name" value="FE2OG_OXY"/>
    <property type="match status" value="1"/>
</dbReference>
<comment type="similarity">
    <text evidence="8">Belongs to the iron/ascorbate-dependent oxidoreductase family. GA3OX subfamily.</text>
</comment>
<dbReference type="InterPro" id="IPR026992">
    <property type="entry name" value="DIOX_N"/>
</dbReference>
<sequence>MPSRISEAVDLHQNKYLDLNSMKELPESYAWTQLEHESSSSISSRKKESVPIIDLRHPDAVALVGRACITWGVFQVINHGIPKGLDQRIEGQVNSLFSLPMQRKLRAARSPDGISGYGVARISCFFQKLMWSEGFTIVGSPLEHARQLWPHGYTEFCDIIGEYDKEMKRLAGRIMWLILGSLGISEKEIRWVGSNRDFAEACAALQLNSYPPCPDPTRAMGLAAHTDSTIFTILHQSNTSGLEVLRGSSGWVAVPPVPRALVINVGDLLQILSNGLYQSVLHRALVNGKHHRLSVAYLYGPPKGAQISPLPKLISPACPPIYRSVTWAEYLQEKAKHFNKALSSVRICASIKGLQDAHDKIIQVDPRMNDIDGPFETKVILP</sequence>
<dbReference type="Gene3D" id="2.60.120.330">
    <property type="entry name" value="B-lactam Antibiotic, Isopenicillin N Synthase, Chain"/>
    <property type="match status" value="1"/>
</dbReference>
<reference evidence="12 13" key="1">
    <citation type="journal article" date="2023" name="Hortic Res">
        <title>Pangenome of water caltrop reveals structural variations and asymmetric subgenome divergence after allopolyploidization.</title>
        <authorList>
            <person name="Zhang X."/>
            <person name="Chen Y."/>
            <person name="Wang L."/>
            <person name="Yuan Y."/>
            <person name="Fang M."/>
            <person name="Shi L."/>
            <person name="Lu R."/>
            <person name="Comes H.P."/>
            <person name="Ma Y."/>
            <person name="Chen Y."/>
            <person name="Huang G."/>
            <person name="Zhou Y."/>
            <person name="Zheng Z."/>
            <person name="Qiu Y."/>
        </authorList>
    </citation>
    <scope>NUCLEOTIDE SEQUENCE [LARGE SCALE GENOMIC DNA]</scope>
    <source>
        <strain evidence="12">F231</strain>
    </source>
</reference>
<name>A0AAN7LCR0_TRANT</name>
<evidence type="ECO:0000256" key="3">
    <source>
        <dbReference type="ARBA" id="ARBA00022723"/>
    </source>
</evidence>
<comment type="pathway">
    <text evidence="2">Hormone biosynthesis.</text>
</comment>
<comment type="caution">
    <text evidence="12">The sequence shown here is derived from an EMBL/GenBank/DDBJ whole genome shotgun (WGS) entry which is preliminary data.</text>
</comment>
<dbReference type="GO" id="GO:0016707">
    <property type="term" value="F:gibberellin 3-beta-dioxygenase activity"/>
    <property type="evidence" value="ECO:0007669"/>
    <property type="project" value="UniProtKB-EC"/>
</dbReference>
<dbReference type="EMBL" id="JAXQNO010000013">
    <property type="protein sequence ID" value="KAK4785428.1"/>
    <property type="molecule type" value="Genomic_DNA"/>
</dbReference>
<dbReference type="GO" id="GO:0046872">
    <property type="term" value="F:metal ion binding"/>
    <property type="evidence" value="ECO:0007669"/>
    <property type="project" value="UniProtKB-KW"/>
</dbReference>
<dbReference type="AlphaFoldDB" id="A0AAN7LCR0"/>
<dbReference type="EC" id="1.14.11.15" evidence="9"/>
<feature type="domain" description="Fe2OG dioxygenase" evidence="11">
    <location>
        <begin position="200"/>
        <end position="301"/>
    </location>
</feature>
<dbReference type="InterPro" id="IPR044861">
    <property type="entry name" value="IPNS-like_FE2OG_OXY"/>
</dbReference>
<evidence type="ECO:0000256" key="6">
    <source>
        <dbReference type="ARBA" id="ARBA00023004"/>
    </source>
</evidence>
<keyword evidence="6 10" id="KW-0408">Iron</keyword>
<keyword evidence="13" id="KW-1185">Reference proteome</keyword>
<dbReference type="Pfam" id="PF03171">
    <property type="entry name" value="2OG-FeII_Oxy"/>
    <property type="match status" value="1"/>
</dbReference>
<protein>
    <recommendedName>
        <fullName evidence="9">gibberellin 3beta-dioxygenase</fullName>
        <ecNumber evidence="9">1.14.11.15</ecNumber>
    </recommendedName>
</protein>
<evidence type="ECO:0000256" key="9">
    <source>
        <dbReference type="ARBA" id="ARBA00066695"/>
    </source>
</evidence>
<organism evidence="12 13">
    <name type="scientific">Trapa natans</name>
    <name type="common">Water chestnut</name>
    <dbReference type="NCBI Taxonomy" id="22666"/>
    <lineage>
        <taxon>Eukaryota</taxon>
        <taxon>Viridiplantae</taxon>
        <taxon>Streptophyta</taxon>
        <taxon>Embryophyta</taxon>
        <taxon>Tracheophyta</taxon>
        <taxon>Spermatophyta</taxon>
        <taxon>Magnoliopsida</taxon>
        <taxon>eudicotyledons</taxon>
        <taxon>Gunneridae</taxon>
        <taxon>Pentapetalae</taxon>
        <taxon>rosids</taxon>
        <taxon>malvids</taxon>
        <taxon>Myrtales</taxon>
        <taxon>Lythraceae</taxon>
        <taxon>Trapa</taxon>
    </lineage>
</organism>
<evidence type="ECO:0000256" key="10">
    <source>
        <dbReference type="RuleBase" id="RU003682"/>
    </source>
</evidence>
<dbReference type="SUPFAM" id="SSF51197">
    <property type="entry name" value="Clavaminate synthase-like"/>
    <property type="match status" value="1"/>
</dbReference>
<evidence type="ECO:0000256" key="2">
    <source>
        <dbReference type="ARBA" id="ARBA00004972"/>
    </source>
</evidence>
<dbReference type="FunFam" id="2.60.120.330:FF:000013">
    <property type="entry name" value="Gibberellin 3-beta-dioxygenase 1"/>
    <property type="match status" value="1"/>
</dbReference>
<dbReference type="InterPro" id="IPR005123">
    <property type="entry name" value="Oxoglu/Fe-dep_dioxygenase_dom"/>
</dbReference>
<evidence type="ECO:0000313" key="12">
    <source>
        <dbReference type="EMBL" id="KAK4785428.1"/>
    </source>
</evidence>
<keyword evidence="4" id="KW-0223">Dioxygenase</keyword>